<feature type="transmembrane region" description="Helical" evidence="1">
    <location>
        <begin position="115"/>
        <end position="131"/>
    </location>
</feature>
<comment type="caution">
    <text evidence="2">The sequence shown here is derived from an EMBL/GenBank/DDBJ whole genome shotgun (WGS) entry which is preliminary data.</text>
</comment>
<dbReference type="AlphaFoldDB" id="A0A512DZU2"/>
<keyword evidence="1" id="KW-0472">Membrane</keyword>
<keyword evidence="1" id="KW-0812">Transmembrane</keyword>
<feature type="transmembrane region" description="Helical" evidence="1">
    <location>
        <begin position="138"/>
        <end position="156"/>
    </location>
</feature>
<keyword evidence="1" id="KW-1133">Transmembrane helix</keyword>
<name>A0A512DZU2_9PROT</name>
<feature type="transmembrane region" description="Helical" evidence="1">
    <location>
        <begin position="58"/>
        <end position="82"/>
    </location>
</feature>
<feature type="transmembrane region" description="Helical" evidence="1">
    <location>
        <begin position="91"/>
        <end position="109"/>
    </location>
</feature>
<protein>
    <submittedName>
        <fullName evidence="2">Uncharacterized protein</fullName>
    </submittedName>
</protein>
<organism evidence="2 3">
    <name type="scientific">Skermanella aerolata</name>
    <dbReference type="NCBI Taxonomy" id="393310"/>
    <lineage>
        <taxon>Bacteria</taxon>
        <taxon>Pseudomonadati</taxon>
        <taxon>Pseudomonadota</taxon>
        <taxon>Alphaproteobacteria</taxon>
        <taxon>Rhodospirillales</taxon>
        <taxon>Azospirillaceae</taxon>
        <taxon>Skermanella</taxon>
    </lineage>
</organism>
<dbReference type="EMBL" id="BJYZ01000034">
    <property type="protein sequence ID" value="GEO42003.1"/>
    <property type="molecule type" value="Genomic_DNA"/>
</dbReference>
<evidence type="ECO:0000256" key="1">
    <source>
        <dbReference type="SAM" id="Phobius"/>
    </source>
</evidence>
<keyword evidence="3" id="KW-1185">Reference proteome</keyword>
<evidence type="ECO:0000313" key="2">
    <source>
        <dbReference type="EMBL" id="GEO42003.1"/>
    </source>
</evidence>
<accession>A0A512DZU2</accession>
<reference evidence="2 3" key="1">
    <citation type="submission" date="2019-07" db="EMBL/GenBank/DDBJ databases">
        <title>Whole genome shotgun sequence of Skermanella aerolata NBRC 106429.</title>
        <authorList>
            <person name="Hosoyama A."/>
            <person name="Uohara A."/>
            <person name="Ohji S."/>
            <person name="Ichikawa N."/>
        </authorList>
    </citation>
    <scope>NUCLEOTIDE SEQUENCE [LARGE SCALE GENOMIC DNA]</scope>
    <source>
        <strain evidence="2 3">NBRC 106429</strain>
    </source>
</reference>
<proteinExistence type="predicted"/>
<evidence type="ECO:0000313" key="3">
    <source>
        <dbReference type="Proteomes" id="UP000321523"/>
    </source>
</evidence>
<feature type="transmembrane region" description="Helical" evidence="1">
    <location>
        <begin position="176"/>
        <end position="194"/>
    </location>
</feature>
<gene>
    <name evidence="2" type="ORF">SAE02_61510</name>
</gene>
<feature type="transmembrane region" description="Helical" evidence="1">
    <location>
        <begin position="27"/>
        <end position="46"/>
    </location>
</feature>
<dbReference type="RefSeq" id="WP_044434744.1">
    <property type="nucleotide sequence ID" value="NZ_BJYZ01000034.1"/>
</dbReference>
<dbReference type="Proteomes" id="UP000321523">
    <property type="component" value="Unassembled WGS sequence"/>
</dbReference>
<sequence>MHGDLTLKTKNLELIGRSGRIDWNGRPAFLCLGLAFAAILGLVMAATRDLRPFDVEALSILLFPSAAITGLFFSVMAVLLFLRLDNTGRGAVLPALALATTTLGLTLIFNAGDLGWGWGWGCLCASQSWLVTKTVTLALALACLLMTAGFFILAAVLPAASRSSAGHGAETVRPRWMPVLVALMCAGSIAAGAAEGYRRHTIITGYNAPSQDGATFQGVEIP</sequence>